<protein>
    <submittedName>
        <fullName evidence="2">Cadmium resistance protein CadD (Predicted permease)</fullName>
    </submittedName>
</protein>
<sequence length="190" mass="20055">MDILGFGFSAFVAHLLTNIDNLAIMAGMILTLGIWRTTVGYLAAQVIMLGAAMLLAEGLESEVPNAVGYLGLVPLLLGFTALARQWRGGEDAKHSFDRMRVIAVIALFLSVSLDSFAVFAPLLADSTDSYRAAALGGAAVSALLLAIVGLAVTRATGGLITRVVRLDRFAPYVMIAVGFYVLMNTATDMV</sequence>
<reference evidence="2 3" key="1">
    <citation type="submission" date="2019-03" db="EMBL/GenBank/DDBJ databases">
        <title>Genomic Encyclopedia of Archaeal and Bacterial Type Strains, Phase II (KMG-II): from individual species to whole genera.</title>
        <authorList>
            <person name="Goeker M."/>
        </authorList>
    </citation>
    <scope>NUCLEOTIDE SEQUENCE [LARGE SCALE GENOMIC DNA]</scope>
    <source>
        <strain evidence="2 3">DSM 26433</strain>
    </source>
</reference>
<evidence type="ECO:0000313" key="3">
    <source>
        <dbReference type="Proteomes" id="UP000295673"/>
    </source>
</evidence>
<feature type="transmembrane region" description="Helical" evidence="1">
    <location>
        <begin position="132"/>
        <end position="157"/>
    </location>
</feature>
<feature type="transmembrane region" description="Helical" evidence="1">
    <location>
        <begin position="99"/>
        <end position="120"/>
    </location>
</feature>
<keyword evidence="3" id="KW-1185">Reference proteome</keyword>
<feature type="transmembrane region" description="Helical" evidence="1">
    <location>
        <begin position="169"/>
        <end position="187"/>
    </location>
</feature>
<organism evidence="2 3">
    <name type="scientific">Shimia isoporae</name>
    <dbReference type="NCBI Taxonomy" id="647720"/>
    <lineage>
        <taxon>Bacteria</taxon>
        <taxon>Pseudomonadati</taxon>
        <taxon>Pseudomonadota</taxon>
        <taxon>Alphaproteobacteria</taxon>
        <taxon>Rhodobacterales</taxon>
        <taxon>Roseobacteraceae</taxon>
    </lineage>
</organism>
<keyword evidence="1" id="KW-1133">Transmembrane helix</keyword>
<proteinExistence type="predicted"/>
<feature type="transmembrane region" description="Helical" evidence="1">
    <location>
        <begin position="39"/>
        <end position="56"/>
    </location>
</feature>
<dbReference type="Proteomes" id="UP000295673">
    <property type="component" value="Unassembled WGS sequence"/>
</dbReference>
<keyword evidence="1" id="KW-0472">Membrane</keyword>
<dbReference type="AlphaFoldDB" id="A0A4R1NRB1"/>
<dbReference type="OrthoDB" id="7708983at2"/>
<dbReference type="RefSeq" id="WP_132859323.1">
    <property type="nucleotide sequence ID" value="NZ_SMGR01000001.1"/>
</dbReference>
<name>A0A4R1NRB1_9RHOB</name>
<evidence type="ECO:0000256" key="1">
    <source>
        <dbReference type="SAM" id="Phobius"/>
    </source>
</evidence>
<keyword evidence="1" id="KW-0812">Transmembrane</keyword>
<gene>
    <name evidence="2" type="ORF">BXY66_1318</name>
</gene>
<comment type="caution">
    <text evidence="2">The sequence shown here is derived from an EMBL/GenBank/DDBJ whole genome shotgun (WGS) entry which is preliminary data.</text>
</comment>
<feature type="transmembrane region" description="Helical" evidence="1">
    <location>
        <begin position="68"/>
        <end position="87"/>
    </location>
</feature>
<accession>A0A4R1NRB1</accession>
<evidence type="ECO:0000313" key="2">
    <source>
        <dbReference type="EMBL" id="TCL09273.1"/>
    </source>
</evidence>
<feature type="transmembrane region" description="Helical" evidence="1">
    <location>
        <begin position="6"/>
        <end position="32"/>
    </location>
</feature>
<dbReference type="EMBL" id="SMGR01000001">
    <property type="protein sequence ID" value="TCL09273.1"/>
    <property type="molecule type" value="Genomic_DNA"/>
</dbReference>